<feature type="disulfide bond" evidence="8">
    <location>
        <begin position="145"/>
        <end position="155"/>
    </location>
</feature>
<keyword evidence="7 10" id="KW-0472">Membrane</keyword>
<feature type="domain" description="RING-type" evidence="13">
    <location>
        <begin position="366"/>
        <end position="407"/>
    </location>
</feature>
<dbReference type="Gene3D" id="3.30.40.10">
    <property type="entry name" value="Zinc/RING finger domain, C3HC4 (zinc finger)"/>
    <property type="match status" value="1"/>
</dbReference>
<dbReference type="EMBL" id="CAJZBQ010000016">
    <property type="protein sequence ID" value="CAG9316684.1"/>
    <property type="molecule type" value="Genomic_DNA"/>
</dbReference>
<dbReference type="PROSITE" id="PS50026">
    <property type="entry name" value="EGF_3"/>
    <property type="match status" value="1"/>
</dbReference>
<evidence type="ECO:0000256" key="9">
    <source>
        <dbReference type="PROSITE-ProRule" id="PRU00175"/>
    </source>
</evidence>
<keyword evidence="5" id="KW-0862">Zinc</keyword>
<feature type="disulfide bond" evidence="8">
    <location>
        <begin position="163"/>
        <end position="172"/>
    </location>
</feature>
<dbReference type="PANTHER" id="PTHR46539">
    <property type="entry name" value="E3 UBIQUITIN-PROTEIN LIGASE ATL42"/>
    <property type="match status" value="1"/>
</dbReference>
<keyword evidence="11" id="KW-0732">Signal</keyword>
<dbReference type="GO" id="GO:0008270">
    <property type="term" value="F:zinc ion binding"/>
    <property type="evidence" value="ECO:0007669"/>
    <property type="project" value="UniProtKB-KW"/>
</dbReference>
<evidence type="ECO:0000256" key="6">
    <source>
        <dbReference type="ARBA" id="ARBA00022989"/>
    </source>
</evidence>
<protein>
    <recommendedName>
        <fullName evidence="16">RING-type domain-containing protein</fullName>
    </recommendedName>
</protein>
<evidence type="ECO:0000313" key="14">
    <source>
        <dbReference type="EMBL" id="CAG9316684.1"/>
    </source>
</evidence>
<dbReference type="AlphaFoldDB" id="A0AAU9IM84"/>
<dbReference type="InterPro" id="IPR013083">
    <property type="entry name" value="Znf_RING/FYVE/PHD"/>
</dbReference>
<dbReference type="SMART" id="SM00184">
    <property type="entry name" value="RING"/>
    <property type="match status" value="1"/>
</dbReference>
<dbReference type="Proteomes" id="UP001162131">
    <property type="component" value="Unassembled WGS sequence"/>
</dbReference>
<keyword evidence="15" id="KW-1185">Reference proteome</keyword>
<feature type="chain" id="PRO_5043953228" description="RING-type domain-containing protein" evidence="11">
    <location>
        <begin position="17"/>
        <end position="443"/>
    </location>
</feature>
<evidence type="ECO:0000259" key="13">
    <source>
        <dbReference type="PROSITE" id="PS50089"/>
    </source>
</evidence>
<dbReference type="GO" id="GO:0016020">
    <property type="term" value="C:membrane"/>
    <property type="evidence" value="ECO:0007669"/>
    <property type="project" value="UniProtKB-SubCell"/>
</dbReference>
<keyword evidence="8" id="KW-0245">EGF-like domain</keyword>
<reference evidence="14" key="1">
    <citation type="submission" date="2021-09" db="EMBL/GenBank/DDBJ databases">
        <authorList>
            <consortium name="AG Swart"/>
            <person name="Singh M."/>
            <person name="Singh A."/>
            <person name="Seah K."/>
            <person name="Emmerich C."/>
        </authorList>
    </citation>
    <scope>NUCLEOTIDE SEQUENCE</scope>
    <source>
        <strain evidence="14">ATCC30299</strain>
    </source>
</reference>
<comment type="caution">
    <text evidence="14">The sequence shown here is derived from an EMBL/GenBank/DDBJ whole genome shotgun (WGS) entry which is preliminary data.</text>
</comment>
<comment type="subcellular location">
    <subcellularLocation>
        <location evidence="1">Membrane</location>
    </subcellularLocation>
</comment>
<evidence type="ECO:0000256" key="5">
    <source>
        <dbReference type="ARBA" id="ARBA00022833"/>
    </source>
</evidence>
<sequence>MMIVLTVLCLAIVSYGNQEVFSLSPGDAIETTSMNQWSYYKISASYSFKTYIRVWLRIKPNQANARPILALSQQKPLFLSNHSSVIADFVDLEDHYSDSTYHSIILLSSDISDWSSIYVGVGNEHFESGPMSYQIGLDAKDRILCPNDCSGKGNCVSLNKCACYSNFIGKNCMIPAIELKESESVLNAHAYGYRYGYININSISSDEIQLEMEWEGLSGILLLNYDGNTPSSLPSLYSYYLSIILQGSDNSASINIDVSNIKDRLYFLLYNKMSPDPLSLYIRYRESSSSENTESVLWWSISVVAGFIAFVIAVTLFCKWKKCWLFHATLLEQEGSPGLAASFINKNYPAIQFSNINSLQTPTVNCAICFEQFQKNSMVRMLFCGHVFHTTCIEEWFLISKTCCLCKRDCSADDVINPQDNNSICETEDSSKSILMISGEKGI</sequence>
<dbReference type="PANTHER" id="PTHR46539:SF1">
    <property type="entry name" value="E3 UBIQUITIN-PROTEIN LIGASE ATL42"/>
    <property type="match status" value="1"/>
</dbReference>
<organism evidence="14 15">
    <name type="scientific">Blepharisma stoltei</name>
    <dbReference type="NCBI Taxonomy" id="1481888"/>
    <lineage>
        <taxon>Eukaryota</taxon>
        <taxon>Sar</taxon>
        <taxon>Alveolata</taxon>
        <taxon>Ciliophora</taxon>
        <taxon>Postciliodesmatophora</taxon>
        <taxon>Heterotrichea</taxon>
        <taxon>Heterotrichida</taxon>
        <taxon>Blepharismidae</taxon>
        <taxon>Blepharisma</taxon>
    </lineage>
</organism>
<evidence type="ECO:0000256" key="2">
    <source>
        <dbReference type="ARBA" id="ARBA00022692"/>
    </source>
</evidence>
<feature type="transmembrane region" description="Helical" evidence="10">
    <location>
        <begin position="296"/>
        <end position="318"/>
    </location>
</feature>
<keyword evidence="4 9" id="KW-0863">Zinc-finger</keyword>
<accession>A0AAU9IM84</accession>
<evidence type="ECO:0000256" key="10">
    <source>
        <dbReference type="SAM" id="Phobius"/>
    </source>
</evidence>
<keyword evidence="3" id="KW-0479">Metal-binding</keyword>
<evidence type="ECO:0000256" key="11">
    <source>
        <dbReference type="SAM" id="SignalP"/>
    </source>
</evidence>
<dbReference type="PROSITE" id="PS50089">
    <property type="entry name" value="ZF_RING_2"/>
    <property type="match status" value="1"/>
</dbReference>
<dbReference type="InterPro" id="IPR001841">
    <property type="entry name" value="Znf_RING"/>
</dbReference>
<feature type="signal peptide" evidence="11">
    <location>
        <begin position="1"/>
        <end position="16"/>
    </location>
</feature>
<keyword evidence="8" id="KW-1015">Disulfide bond</keyword>
<proteinExistence type="predicted"/>
<name>A0AAU9IM84_9CILI</name>
<dbReference type="SUPFAM" id="SSF57850">
    <property type="entry name" value="RING/U-box"/>
    <property type="match status" value="1"/>
</dbReference>
<keyword evidence="6 10" id="KW-1133">Transmembrane helix</keyword>
<dbReference type="InterPro" id="IPR000742">
    <property type="entry name" value="EGF"/>
</dbReference>
<evidence type="ECO:0000313" key="15">
    <source>
        <dbReference type="Proteomes" id="UP001162131"/>
    </source>
</evidence>
<dbReference type="PROSITE" id="PS00022">
    <property type="entry name" value="EGF_1"/>
    <property type="match status" value="1"/>
</dbReference>
<evidence type="ECO:0000256" key="8">
    <source>
        <dbReference type="PROSITE-ProRule" id="PRU00076"/>
    </source>
</evidence>
<evidence type="ECO:0008006" key="16">
    <source>
        <dbReference type="Google" id="ProtNLM"/>
    </source>
</evidence>
<evidence type="ECO:0000256" key="1">
    <source>
        <dbReference type="ARBA" id="ARBA00004370"/>
    </source>
</evidence>
<evidence type="ECO:0000256" key="7">
    <source>
        <dbReference type="ARBA" id="ARBA00023136"/>
    </source>
</evidence>
<keyword evidence="2 10" id="KW-0812">Transmembrane</keyword>
<feature type="domain" description="EGF-like" evidence="12">
    <location>
        <begin position="141"/>
        <end position="173"/>
    </location>
</feature>
<gene>
    <name evidence="14" type="ORF">BSTOLATCC_MIC16791</name>
</gene>
<evidence type="ECO:0000259" key="12">
    <source>
        <dbReference type="PROSITE" id="PS50026"/>
    </source>
</evidence>
<evidence type="ECO:0000256" key="3">
    <source>
        <dbReference type="ARBA" id="ARBA00022723"/>
    </source>
</evidence>
<dbReference type="Gene3D" id="2.60.120.260">
    <property type="entry name" value="Galactose-binding domain-like"/>
    <property type="match status" value="1"/>
</dbReference>
<evidence type="ECO:0000256" key="4">
    <source>
        <dbReference type="ARBA" id="ARBA00022771"/>
    </source>
</evidence>
<dbReference type="Pfam" id="PF13639">
    <property type="entry name" value="zf-RING_2"/>
    <property type="match status" value="1"/>
</dbReference>
<comment type="caution">
    <text evidence="8">Lacks conserved residue(s) required for the propagation of feature annotation.</text>
</comment>